<dbReference type="Gene3D" id="3.40.50.720">
    <property type="entry name" value="NAD(P)-binding Rossmann-like Domain"/>
    <property type="match status" value="1"/>
</dbReference>
<protein>
    <recommendedName>
        <fullName evidence="1">NAD(P)-binding domain-containing protein</fullName>
    </recommendedName>
</protein>
<accession>X0TM84</accession>
<dbReference type="EMBL" id="BARS01018453">
    <property type="protein sequence ID" value="GAF94663.1"/>
    <property type="molecule type" value="Genomic_DNA"/>
</dbReference>
<reference evidence="2" key="1">
    <citation type="journal article" date="2014" name="Front. Microbiol.">
        <title>High frequency of phylogenetically diverse reductive dehalogenase-homologous genes in deep subseafloor sedimentary metagenomes.</title>
        <authorList>
            <person name="Kawai M."/>
            <person name="Futagami T."/>
            <person name="Toyoda A."/>
            <person name="Takaki Y."/>
            <person name="Nishi S."/>
            <person name="Hori S."/>
            <person name="Arai W."/>
            <person name="Tsubouchi T."/>
            <person name="Morono Y."/>
            <person name="Uchiyama I."/>
            <person name="Ito T."/>
            <person name="Fujiyama A."/>
            <person name="Inagaki F."/>
            <person name="Takami H."/>
        </authorList>
    </citation>
    <scope>NUCLEOTIDE SEQUENCE</scope>
    <source>
        <strain evidence="2">Expedition CK06-06</strain>
    </source>
</reference>
<organism evidence="2">
    <name type="scientific">marine sediment metagenome</name>
    <dbReference type="NCBI Taxonomy" id="412755"/>
    <lineage>
        <taxon>unclassified sequences</taxon>
        <taxon>metagenomes</taxon>
        <taxon>ecological metagenomes</taxon>
    </lineage>
</organism>
<gene>
    <name evidence="2" type="ORF">S01H1_30027</name>
</gene>
<dbReference type="InterPro" id="IPR016040">
    <property type="entry name" value="NAD(P)-bd_dom"/>
</dbReference>
<evidence type="ECO:0000259" key="1">
    <source>
        <dbReference type="Pfam" id="PF16363"/>
    </source>
</evidence>
<feature type="non-terminal residue" evidence="2">
    <location>
        <position position="1"/>
    </location>
</feature>
<dbReference type="Gene3D" id="3.90.25.10">
    <property type="entry name" value="UDP-galactose 4-epimerase, domain 1"/>
    <property type="match status" value="1"/>
</dbReference>
<name>X0TM84_9ZZZZ</name>
<dbReference type="AlphaFoldDB" id="X0TM84"/>
<feature type="domain" description="NAD(P)-binding" evidence="1">
    <location>
        <begin position="8"/>
        <end position="194"/>
    </location>
</feature>
<sequence length="223" mass="25427">DKVYADGGIWPYRENDRLGGHDPYSTSKACCELVVDSYRKSFFDERGVRVATARAGNVIGGGDFGADRLVPDIVRAWLAKKKLEIRMPEAVRPWQHVLEPLHGYLLLAECLYHQTEGIDGIPFDVGWNFGASADDMQPVQNVVNRMAACFENTKDYEIKSNGPHETSCLTLDSSMAHHHLKWKPVWSFVDALAKTASWYRWWRDGEDMRAFTERQIEEYEAGL</sequence>
<dbReference type="InterPro" id="IPR036291">
    <property type="entry name" value="NAD(P)-bd_dom_sf"/>
</dbReference>
<dbReference type="PANTHER" id="PTHR43000">
    <property type="entry name" value="DTDP-D-GLUCOSE 4,6-DEHYDRATASE-RELATED"/>
    <property type="match status" value="1"/>
</dbReference>
<evidence type="ECO:0000313" key="2">
    <source>
        <dbReference type="EMBL" id="GAF94663.1"/>
    </source>
</evidence>
<dbReference type="Pfam" id="PF16363">
    <property type="entry name" value="GDP_Man_Dehyd"/>
    <property type="match status" value="1"/>
</dbReference>
<dbReference type="SUPFAM" id="SSF51735">
    <property type="entry name" value="NAD(P)-binding Rossmann-fold domains"/>
    <property type="match status" value="1"/>
</dbReference>
<comment type="caution">
    <text evidence="2">The sequence shown here is derived from an EMBL/GenBank/DDBJ whole genome shotgun (WGS) entry which is preliminary data.</text>
</comment>
<proteinExistence type="predicted"/>